<accession>A0A1Z4LJ87</accession>
<gene>
    <name evidence="1" type="ORF">NIES267_07830</name>
</gene>
<organism evidence="1 2">
    <name type="scientific">Calothrix parasitica NIES-267</name>
    <dbReference type="NCBI Taxonomy" id="1973488"/>
    <lineage>
        <taxon>Bacteria</taxon>
        <taxon>Bacillati</taxon>
        <taxon>Cyanobacteriota</taxon>
        <taxon>Cyanophyceae</taxon>
        <taxon>Nostocales</taxon>
        <taxon>Calotrichaceae</taxon>
        <taxon>Calothrix</taxon>
    </lineage>
</organism>
<dbReference type="Proteomes" id="UP000218418">
    <property type="component" value="Chromosome"/>
</dbReference>
<name>A0A1Z4LJ87_9CYAN</name>
<keyword evidence="2" id="KW-1185">Reference proteome</keyword>
<dbReference type="EMBL" id="AP018227">
    <property type="protein sequence ID" value="BAY81307.1"/>
    <property type="molecule type" value="Genomic_DNA"/>
</dbReference>
<protein>
    <submittedName>
        <fullName evidence="1">Uncharacterized protein</fullName>
    </submittedName>
</protein>
<dbReference type="AlphaFoldDB" id="A0A1Z4LJ87"/>
<sequence length="72" mass="7661">MILDFATGDTIQLYGSADNYEIEESRGSVSIYMKDDGVGDLIGVVRKASLEDVNSGISFLGGESVNNDGNLK</sequence>
<reference evidence="1 2" key="1">
    <citation type="submission" date="2017-06" db="EMBL/GenBank/DDBJ databases">
        <title>Genome sequencing of cyanobaciteial culture collection at National Institute for Environmental Studies (NIES).</title>
        <authorList>
            <person name="Hirose Y."/>
            <person name="Shimura Y."/>
            <person name="Fujisawa T."/>
            <person name="Nakamura Y."/>
            <person name="Kawachi M."/>
        </authorList>
    </citation>
    <scope>NUCLEOTIDE SEQUENCE [LARGE SCALE GENOMIC DNA]</scope>
    <source>
        <strain evidence="1 2">NIES-267</strain>
    </source>
</reference>
<evidence type="ECO:0000313" key="1">
    <source>
        <dbReference type="EMBL" id="BAY81307.1"/>
    </source>
</evidence>
<proteinExistence type="predicted"/>
<evidence type="ECO:0000313" key="2">
    <source>
        <dbReference type="Proteomes" id="UP000218418"/>
    </source>
</evidence>